<dbReference type="PANTHER" id="PTHR33702:SF5">
    <property type="entry name" value="OS01G0308600 PROTEIN"/>
    <property type="match status" value="1"/>
</dbReference>
<accession>A0AAV0KA73</accession>
<dbReference type="AlphaFoldDB" id="A0AAV0KA73"/>
<dbReference type="EMBL" id="CAMGYJ010000005">
    <property type="protein sequence ID" value="CAI0419150.1"/>
    <property type="molecule type" value="Genomic_DNA"/>
</dbReference>
<dbReference type="Proteomes" id="UP001154282">
    <property type="component" value="Unassembled WGS sequence"/>
</dbReference>
<evidence type="ECO:0000313" key="2">
    <source>
        <dbReference type="Proteomes" id="UP001154282"/>
    </source>
</evidence>
<evidence type="ECO:0000313" key="1">
    <source>
        <dbReference type="EMBL" id="CAI0419150.1"/>
    </source>
</evidence>
<comment type="caution">
    <text evidence="1">The sequence shown here is derived from an EMBL/GenBank/DDBJ whole genome shotgun (WGS) entry which is preliminary data.</text>
</comment>
<keyword evidence="2" id="KW-1185">Reference proteome</keyword>
<reference evidence="1" key="1">
    <citation type="submission" date="2022-08" db="EMBL/GenBank/DDBJ databases">
        <authorList>
            <person name="Gutierrez-Valencia J."/>
        </authorList>
    </citation>
    <scope>NUCLEOTIDE SEQUENCE</scope>
</reference>
<name>A0AAV0KA73_9ROSI</name>
<proteinExistence type="predicted"/>
<protein>
    <submittedName>
        <fullName evidence="1">Uncharacterized protein</fullName>
    </submittedName>
</protein>
<sequence>MEGVSATVYTKMKRYWKRQGYHRIDGGGASASTRIRQVELGGGGRRRRRRISWRIKIKPKLKFMDKLASPKKFFIWLRDAYVRMMLGFANSAGGAGMVGDGGVSSFGRKAVKEYDEKMILQIYKSLVLAQANRQRLAAPAAGAPDRCGGSSPSVAAAKLAAIVE</sequence>
<gene>
    <name evidence="1" type="ORF">LITE_LOCUS17886</name>
</gene>
<organism evidence="1 2">
    <name type="scientific">Linum tenue</name>
    <dbReference type="NCBI Taxonomy" id="586396"/>
    <lineage>
        <taxon>Eukaryota</taxon>
        <taxon>Viridiplantae</taxon>
        <taxon>Streptophyta</taxon>
        <taxon>Embryophyta</taxon>
        <taxon>Tracheophyta</taxon>
        <taxon>Spermatophyta</taxon>
        <taxon>Magnoliopsida</taxon>
        <taxon>eudicotyledons</taxon>
        <taxon>Gunneridae</taxon>
        <taxon>Pentapetalae</taxon>
        <taxon>rosids</taxon>
        <taxon>fabids</taxon>
        <taxon>Malpighiales</taxon>
        <taxon>Linaceae</taxon>
        <taxon>Linum</taxon>
    </lineage>
</organism>
<dbReference type="PANTHER" id="PTHR33702">
    <property type="entry name" value="BNAA09G40010D PROTEIN"/>
    <property type="match status" value="1"/>
</dbReference>